<protein>
    <submittedName>
        <fullName evidence="2">XRE family transcriptional regulator</fullName>
    </submittedName>
</protein>
<dbReference type="SUPFAM" id="SSF47413">
    <property type="entry name" value="lambda repressor-like DNA-binding domains"/>
    <property type="match status" value="1"/>
</dbReference>
<dbReference type="PROSITE" id="PS50943">
    <property type="entry name" value="HTH_CROC1"/>
    <property type="match status" value="1"/>
</dbReference>
<sequence>MIDLKSFREENNIKQSEICKILGIAQSYVSAIESRRRPLNEEKFKLLYKHYGDIILKYKQPDNVIIIKSNKTEPDTQIITKCVSFVNQYAYTGYLAGYQDQEYIDQLPIIPFDSEDDPNSRYMAFEMKGNSMDDGSRDSYIEGDKLFCQEIPSHMWDTSKLHTMNWNFVIVYKKGIIVRKIIDHDIQNRTIVAHPLNPFINDELINLVDVYQIFHVLEYLRKN</sequence>
<dbReference type="AlphaFoldDB" id="A0A413ITS8"/>
<accession>A0A413ITS8</accession>
<feature type="domain" description="HTH cro/C1-type" evidence="1">
    <location>
        <begin position="4"/>
        <end position="52"/>
    </location>
</feature>
<dbReference type="GO" id="GO:0003677">
    <property type="term" value="F:DNA binding"/>
    <property type="evidence" value="ECO:0007669"/>
    <property type="project" value="InterPro"/>
</dbReference>
<organism evidence="2 3">
    <name type="scientific">Butyricimonas virosa</name>
    <dbReference type="NCBI Taxonomy" id="544645"/>
    <lineage>
        <taxon>Bacteria</taxon>
        <taxon>Pseudomonadati</taxon>
        <taxon>Bacteroidota</taxon>
        <taxon>Bacteroidia</taxon>
        <taxon>Bacteroidales</taxon>
        <taxon>Odoribacteraceae</taxon>
        <taxon>Butyricimonas</taxon>
    </lineage>
</organism>
<reference evidence="2 3" key="1">
    <citation type="submission" date="2018-08" db="EMBL/GenBank/DDBJ databases">
        <title>A genome reference for cultivated species of the human gut microbiota.</title>
        <authorList>
            <person name="Zou Y."/>
            <person name="Xue W."/>
            <person name="Luo G."/>
        </authorList>
    </citation>
    <scope>NUCLEOTIDE SEQUENCE [LARGE SCALE GENOMIC DNA]</scope>
    <source>
        <strain evidence="2 3">OF02-7</strain>
    </source>
</reference>
<dbReference type="RefSeq" id="WP_117774434.1">
    <property type="nucleotide sequence ID" value="NZ_QSCR01000001.1"/>
</dbReference>
<dbReference type="Pfam" id="PF01381">
    <property type="entry name" value="HTH_3"/>
    <property type="match status" value="1"/>
</dbReference>
<dbReference type="OrthoDB" id="3831186at2"/>
<name>A0A413ITS8_9BACT</name>
<gene>
    <name evidence="2" type="ORF">DXA50_00110</name>
</gene>
<dbReference type="SMART" id="SM00530">
    <property type="entry name" value="HTH_XRE"/>
    <property type="match status" value="1"/>
</dbReference>
<evidence type="ECO:0000313" key="2">
    <source>
        <dbReference type="EMBL" id="RGY21291.1"/>
    </source>
</evidence>
<dbReference type="Proteomes" id="UP000286063">
    <property type="component" value="Unassembled WGS sequence"/>
</dbReference>
<dbReference type="Gene3D" id="1.10.260.40">
    <property type="entry name" value="lambda repressor-like DNA-binding domains"/>
    <property type="match status" value="1"/>
</dbReference>
<dbReference type="Gene3D" id="2.10.109.10">
    <property type="entry name" value="Umud Fragment, subunit A"/>
    <property type="match status" value="1"/>
</dbReference>
<dbReference type="CDD" id="cd00093">
    <property type="entry name" value="HTH_XRE"/>
    <property type="match status" value="1"/>
</dbReference>
<evidence type="ECO:0000259" key="1">
    <source>
        <dbReference type="PROSITE" id="PS50943"/>
    </source>
</evidence>
<dbReference type="InterPro" id="IPR001387">
    <property type="entry name" value="Cro/C1-type_HTH"/>
</dbReference>
<proteinExistence type="predicted"/>
<dbReference type="EMBL" id="QSCR01000001">
    <property type="protein sequence ID" value="RGY21291.1"/>
    <property type="molecule type" value="Genomic_DNA"/>
</dbReference>
<dbReference type="InterPro" id="IPR010982">
    <property type="entry name" value="Lambda_DNA-bd_dom_sf"/>
</dbReference>
<evidence type="ECO:0000313" key="3">
    <source>
        <dbReference type="Proteomes" id="UP000286063"/>
    </source>
</evidence>
<comment type="caution">
    <text evidence="2">The sequence shown here is derived from an EMBL/GenBank/DDBJ whole genome shotgun (WGS) entry which is preliminary data.</text>
</comment>